<evidence type="ECO:0000256" key="1">
    <source>
        <dbReference type="ARBA" id="ARBA00022529"/>
    </source>
</evidence>
<dbReference type="AlphaFoldDB" id="A0A9D1J226"/>
<dbReference type="EMBL" id="DVHF01000144">
    <property type="protein sequence ID" value="HIR58206.1"/>
    <property type="molecule type" value="Genomic_DNA"/>
</dbReference>
<feature type="domain" description="SH3b" evidence="9">
    <location>
        <begin position="108"/>
        <end position="175"/>
    </location>
</feature>
<dbReference type="GO" id="GO:0006508">
    <property type="term" value="P:proteolysis"/>
    <property type="evidence" value="ECO:0007669"/>
    <property type="project" value="UniProtKB-KW"/>
</dbReference>
<sequence>MQIKKKSKRIFSCLLAFLCSVSMLASPIAAASATATEGVNIRSGPGTGYSVIGVLGTGEAAEVVDSTNPQWIKIRTSDGKEGYCSAEYLSVEGTDSSSGTGTSSGSQSGTGTATGVTTDVLNLRSGPGSTYSVLTILRRGETVTVLDQSNSQWIKVRTSDGREGYCSAEYLSITANSGSEGSSGNGQSGSGTSAQSGTVTELLNMRSGPGRSYGVVEVLAKGSQVQILGTDSATGWLHVQAPSGNSGYCDPQYIQTQGSSSGGDSQGTGENQVPSGASGTLTLDTRSYTMAPGGIYDFRARLDGQGLNQEDLKVTSSRTGIATVAQIPGTDKYRVTAVGEGSCYIVAEIYGVHASIQITVQNGASPSGSSERSVSVIGGSSSGSGSTGGSGNTGSGSTGGGTSSSQPETSGLSLNAQSYHFNQIGQTFLLIIYGVPYGSTPDISVENPSVVSVSNIGAISSNSYMVQVKSEGNGSSAITVTLDGQTVSLTAAVADVSGGSGGVTVGGDGVVIGGGGSGSTGGGSTGSGTVTGAQTTTAVNLRSGPGTDYSKITTLEAGTYLTVLSTDTAGWIQVQTSSGQTGYVSSDYVRLLYDGETGENYTNLSLSHTSGTVPAGKTLYIKANNGGSGLRWSSSNTAVATVSNGYIYAVSPGTAVITVSDSSGANSASCTVIVTQAEPVKAAYTSPNIASTYQTVELVAVTDNTRDSVRFVLDTGETIDVTSYTEENGTESGLTPNYTRVWRAQTTFSSTGTHTVKVYSSQNGVMSTDCLETTSFVISTQDTTVSTTEERRASDQILSIMCKWEGYRGAVYIDQLAYGSIPTIGYGQTYSAGQSFYNNITQTEAWALLVNGVNGSYTQEVNKFIQNNNLRVNQQQFDAMISFSHNVGAGYWNGTSAFDIRIILLNAVVPPESIPSGGMAASTTGNAAMYSAPDFSSGQITEVMNGASVTVLASSFTASNDGWYLIQAPDGRQGWVRAGYIRFADNAAMVHDLNYTDAHVLGSEWLAWHHAGGKCWAGLVYRRLGEAKIFSYGNYDEAEPGSTNQRHNTYGYEYPDCAKQFEA</sequence>
<dbReference type="SUPFAM" id="SSF50044">
    <property type="entry name" value="SH3-domain"/>
    <property type="match status" value="2"/>
</dbReference>
<dbReference type="InterPro" id="IPR052354">
    <property type="entry name" value="Cell_Wall_Dynamics_Protein"/>
</dbReference>
<dbReference type="SUPFAM" id="SSF49373">
    <property type="entry name" value="Invasin/intimin cell-adhesion fragments"/>
    <property type="match status" value="1"/>
</dbReference>
<dbReference type="InterPro" id="IPR023347">
    <property type="entry name" value="Lysozyme_dom_sf"/>
</dbReference>
<feature type="domain" description="SH3b" evidence="9">
    <location>
        <begin position="194"/>
        <end position="258"/>
    </location>
</feature>
<dbReference type="GO" id="GO:0003796">
    <property type="term" value="F:lysozyme activity"/>
    <property type="evidence" value="ECO:0007669"/>
    <property type="project" value="UniProtKB-EC"/>
</dbReference>
<evidence type="ECO:0000256" key="6">
    <source>
        <dbReference type="RuleBase" id="RU003788"/>
    </source>
</evidence>
<feature type="region of interest" description="Disordered" evidence="7">
    <location>
        <begin position="177"/>
        <end position="196"/>
    </location>
</feature>
<dbReference type="CDD" id="cd00174">
    <property type="entry name" value="SH3"/>
    <property type="match status" value="1"/>
</dbReference>
<dbReference type="Gene3D" id="2.30.30.40">
    <property type="entry name" value="SH3 Domains"/>
    <property type="match status" value="5"/>
</dbReference>
<evidence type="ECO:0000256" key="4">
    <source>
        <dbReference type="ARBA" id="ARBA00022801"/>
    </source>
</evidence>
<dbReference type="SUPFAM" id="SSF53955">
    <property type="entry name" value="Lysozyme-like"/>
    <property type="match status" value="1"/>
</dbReference>
<dbReference type="InterPro" id="IPR002196">
    <property type="entry name" value="Glyco_hydro_24"/>
</dbReference>
<dbReference type="PROSITE" id="PS00138">
    <property type="entry name" value="SUBTILASE_SER"/>
    <property type="match status" value="1"/>
</dbReference>
<dbReference type="InterPro" id="IPR003646">
    <property type="entry name" value="SH3-like_bac-type"/>
</dbReference>
<dbReference type="InterPro" id="IPR023828">
    <property type="entry name" value="Peptidase_S8_Ser-AS"/>
</dbReference>
<feature type="compositionally biased region" description="Polar residues" evidence="7">
    <location>
        <begin position="270"/>
        <end position="282"/>
    </location>
</feature>
<reference evidence="10" key="2">
    <citation type="journal article" date="2021" name="PeerJ">
        <title>Extensive microbial diversity within the chicken gut microbiome revealed by metagenomics and culture.</title>
        <authorList>
            <person name="Gilroy R."/>
            <person name="Ravi A."/>
            <person name="Getino M."/>
            <person name="Pursley I."/>
            <person name="Horton D.L."/>
            <person name="Alikhan N.F."/>
            <person name="Baker D."/>
            <person name="Gharbi K."/>
            <person name="Hall N."/>
            <person name="Watson M."/>
            <person name="Adriaenssens E.M."/>
            <person name="Foster-Nyarko E."/>
            <person name="Jarju S."/>
            <person name="Secka A."/>
            <person name="Antonio M."/>
            <person name="Oren A."/>
            <person name="Chaudhuri R.R."/>
            <person name="La Ragione R."/>
            <person name="Hildebrand F."/>
            <person name="Pallen M.J."/>
        </authorList>
    </citation>
    <scope>NUCLEOTIDE SEQUENCE</scope>
    <source>
        <strain evidence="10">ChiSjej1B19-7085</strain>
    </source>
</reference>
<feature type="region of interest" description="Disordered" evidence="7">
    <location>
        <begin position="362"/>
        <end position="411"/>
    </location>
</feature>
<dbReference type="GO" id="GO:0008236">
    <property type="term" value="F:serine-type peptidase activity"/>
    <property type="evidence" value="ECO:0007669"/>
    <property type="project" value="UniProtKB-KW"/>
</dbReference>
<dbReference type="GO" id="GO:0042742">
    <property type="term" value="P:defense response to bacterium"/>
    <property type="evidence" value="ECO:0007669"/>
    <property type="project" value="UniProtKB-KW"/>
</dbReference>
<dbReference type="InterPro" id="IPR008964">
    <property type="entry name" value="Invasin/intimin_cell_adhesion"/>
</dbReference>
<dbReference type="InterPro" id="IPR036028">
    <property type="entry name" value="SH3-like_dom_sf"/>
</dbReference>
<proteinExistence type="inferred from homology"/>
<evidence type="ECO:0000256" key="3">
    <source>
        <dbReference type="ARBA" id="ARBA00022670"/>
    </source>
</evidence>
<dbReference type="Pfam" id="PF02368">
    <property type="entry name" value="Big_2"/>
    <property type="match status" value="1"/>
</dbReference>
<dbReference type="InterPro" id="IPR023346">
    <property type="entry name" value="Lysozyme-like_dom_sf"/>
</dbReference>
<evidence type="ECO:0000256" key="7">
    <source>
        <dbReference type="SAM" id="MobiDB-lite"/>
    </source>
</evidence>
<dbReference type="EC" id="3.2.1.17" evidence="6"/>
<accession>A0A9D1J226</accession>
<dbReference type="Pfam" id="PF08239">
    <property type="entry name" value="SH3_3"/>
    <property type="match status" value="5"/>
</dbReference>
<dbReference type="SMART" id="SM00287">
    <property type="entry name" value="SH3b"/>
    <property type="match status" value="5"/>
</dbReference>
<feature type="chain" id="PRO_5039345428" description="Lysozyme" evidence="8">
    <location>
        <begin position="26"/>
        <end position="1063"/>
    </location>
</feature>
<dbReference type="InterPro" id="IPR003343">
    <property type="entry name" value="Big_2"/>
</dbReference>
<feature type="signal peptide" evidence="8">
    <location>
        <begin position="1"/>
        <end position="25"/>
    </location>
</feature>
<keyword evidence="6" id="KW-0326">Glycosidase</keyword>
<keyword evidence="3" id="KW-0645">Protease</keyword>
<evidence type="ECO:0000313" key="10">
    <source>
        <dbReference type="EMBL" id="HIR58206.1"/>
    </source>
</evidence>
<comment type="catalytic activity">
    <reaction evidence="6">
        <text>Hydrolysis of (1-&gt;4)-beta-linkages between N-acetylmuramic acid and N-acetyl-D-glucosamine residues in a peptidoglycan and between N-acetyl-D-glucosamine residues in chitodextrins.</text>
        <dbReference type="EC" id="3.2.1.17"/>
    </reaction>
</comment>
<organism evidence="10 11">
    <name type="scientific">Candidatus Gallacutalibacter pullicola</name>
    <dbReference type="NCBI Taxonomy" id="2840830"/>
    <lineage>
        <taxon>Bacteria</taxon>
        <taxon>Bacillati</taxon>
        <taxon>Bacillota</taxon>
        <taxon>Clostridia</taxon>
        <taxon>Eubacteriales</taxon>
        <taxon>Candidatus Gallacutalibacter</taxon>
    </lineage>
</organism>
<feature type="domain" description="SH3b" evidence="9">
    <location>
        <begin position="917"/>
        <end position="985"/>
    </location>
</feature>
<evidence type="ECO:0000259" key="9">
    <source>
        <dbReference type="PROSITE" id="PS51781"/>
    </source>
</evidence>
<evidence type="ECO:0000256" key="8">
    <source>
        <dbReference type="SAM" id="SignalP"/>
    </source>
</evidence>
<evidence type="ECO:0000256" key="2">
    <source>
        <dbReference type="ARBA" id="ARBA00022638"/>
    </source>
</evidence>
<feature type="region of interest" description="Disordered" evidence="7">
    <location>
        <begin position="248"/>
        <end position="282"/>
    </location>
</feature>
<feature type="compositionally biased region" description="Low complexity" evidence="7">
    <location>
        <begin position="363"/>
        <end position="379"/>
    </location>
</feature>
<name>A0A9D1J226_9FIRM</name>
<feature type="compositionally biased region" description="Low complexity" evidence="7">
    <location>
        <begin position="93"/>
        <end position="118"/>
    </location>
</feature>
<evidence type="ECO:0000256" key="5">
    <source>
        <dbReference type="ARBA" id="ARBA00022825"/>
    </source>
</evidence>
<dbReference type="Pfam" id="PF00959">
    <property type="entry name" value="Phage_lysozyme"/>
    <property type="match status" value="1"/>
</dbReference>
<feature type="region of interest" description="Disordered" evidence="7">
    <location>
        <begin position="92"/>
        <end position="121"/>
    </location>
</feature>
<comment type="caution">
    <text evidence="10">The sequence shown here is derived from an EMBL/GenBank/DDBJ whole genome shotgun (WGS) entry which is preliminary data.</text>
</comment>
<dbReference type="PROSITE" id="PS51781">
    <property type="entry name" value="SH3B"/>
    <property type="match status" value="5"/>
</dbReference>
<dbReference type="Proteomes" id="UP000886785">
    <property type="component" value="Unassembled WGS sequence"/>
</dbReference>
<feature type="domain" description="SH3b" evidence="9">
    <location>
        <begin position="28"/>
        <end position="93"/>
    </location>
</feature>
<dbReference type="PANTHER" id="PTHR34408:SF1">
    <property type="entry name" value="GLYCOSYL HYDROLASE FAMILY 19 DOMAIN-CONTAINING PROTEIN HI_1415"/>
    <property type="match status" value="1"/>
</dbReference>
<feature type="compositionally biased region" description="Gly residues" evidence="7">
    <location>
        <begin position="380"/>
        <end position="402"/>
    </location>
</feature>
<comment type="similarity">
    <text evidence="6">Belongs to the glycosyl hydrolase 24 family.</text>
</comment>
<dbReference type="Gene3D" id="2.60.40.1080">
    <property type="match status" value="2"/>
</dbReference>
<dbReference type="GO" id="GO:0009253">
    <property type="term" value="P:peptidoglycan catabolic process"/>
    <property type="evidence" value="ECO:0007669"/>
    <property type="project" value="InterPro"/>
</dbReference>
<evidence type="ECO:0000313" key="11">
    <source>
        <dbReference type="Proteomes" id="UP000886785"/>
    </source>
</evidence>
<keyword evidence="1 6" id="KW-0929">Antimicrobial</keyword>
<keyword evidence="8" id="KW-0732">Signal</keyword>
<keyword evidence="5" id="KW-0720">Serine protease</keyword>
<dbReference type="GO" id="GO:0031640">
    <property type="term" value="P:killing of cells of another organism"/>
    <property type="evidence" value="ECO:0007669"/>
    <property type="project" value="UniProtKB-KW"/>
</dbReference>
<dbReference type="SMART" id="SM00635">
    <property type="entry name" value="BID_2"/>
    <property type="match status" value="3"/>
</dbReference>
<gene>
    <name evidence="10" type="ORF">IAA54_11130</name>
</gene>
<dbReference type="PANTHER" id="PTHR34408">
    <property type="entry name" value="FAMILY PROTEIN, PUTATIVE-RELATED"/>
    <property type="match status" value="1"/>
</dbReference>
<protein>
    <recommendedName>
        <fullName evidence="6">Lysozyme</fullName>
        <ecNumber evidence="6">3.2.1.17</ecNumber>
    </recommendedName>
</protein>
<dbReference type="Gene3D" id="1.10.530.40">
    <property type="match status" value="1"/>
</dbReference>
<keyword evidence="4 6" id="KW-0378">Hydrolase</keyword>
<keyword evidence="2 6" id="KW-0081">Bacteriolytic enzyme</keyword>
<dbReference type="GO" id="GO:0016998">
    <property type="term" value="P:cell wall macromolecule catabolic process"/>
    <property type="evidence" value="ECO:0007669"/>
    <property type="project" value="InterPro"/>
</dbReference>
<feature type="domain" description="SH3b" evidence="9">
    <location>
        <begin position="525"/>
        <end position="593"/>
    </location>
</feature>
<reference evidence="10" key="1">
    <citation type="submission" date="2020-10" db="EMBL/GenBank/DDBJ databases">
        <authorList>
            <person name="Gilroy R."/>
        </authorList>
    </citation>
    <scope>NUCLEOTIDE SEQUENCE</scope>
    <source>
        <strain evidence="10">ChiSjej1B19-7085</strain>
    </source>
</reference>